<evidence type="ECO:0000313" key="2">
    <source>
        <dbReference type="Proteomes" id="UP001500604"/>
    </source>
</evidence>
<name>A0ABP8V0V6_9GAMM</name>
<proteinExistence type="predicted"/>
<accession>A0ABP8V0V6</accession>
<sequence>MVTMHQLFVTLTDMMPNDQGWVRPALTPAGSSLPSLITRKSLYASFGTTLHSDPYQENAYVYRLVDA</sequence>
<comment type="caution">
    <text evidence="1">The sequence shown here is derived from an EMBL/GenBank/DDBJ whole genome shotgun (WGS) entry which is preliminary data.</text>
</comment>
<protein>
    <submittedName>
        <fullName evidence="1">Uncharacterized protein</fullName>
    </submittedName>
</protein>
<organism evidence="1 2">
    <name type="scientific">Kistimonas scapharcae</name>
    <dbReference type="NCBI Taxonomy" id="1036133"/>
    <lineage>
        <taxon>Bacteria</taxon>
        <taxon>Pseudomonadati</taxon>
        <taxon>Pseudomonadota</taxon>
        <taxon>Gammaproteobacteria</taxon>
        <taxon>Oceanospirillales</taxon>
        <taxon>Endozoicomonadaceae</taxon>
        <taxon>Kistimonas</taxon>
    </lineage>
</organism>
<dbReference type="Proteomes" id="UP001500604">
    <property type="component" value="Unassembled WGS sequence"/>
</dbReference>
<evidence type="ECO:0000313" key="1">
    <source>
        <dbReference type="EMBL" id="GAA4648846.1"/>
    </source>
</evidence>
<dbReference type="EMBL" id="BAABFL010000110">
    <property type="protein sequence ID" value="GAA4648846.1"/>
    <property type="molecule type" value="Genomic_DNA"/>
</dbReference>
<gene>
    <name evidence="1" type="ORF">GCM10023116_11200</name>
</gene>
<reference evidence="2" key="1">
    <citation type="journal article" date="2019" name="Int. J. Syst. Evol. Microbiol.">
        <title>The Global Catalogue of Microorganisms (GCM) 10K type strain sequencing project: providing services to taxonomists for standard genome sequencing and annotation.</title>
        <authorList>
            <consortium name="The Broad Institute Genomics Platform"/>
            <consortium name="The Broad Institute Genome Sequencing Center for Infectious Disease"/>
            <person name="Wu L."/>
            <person name="Ma J."/>
        </authorList>
    </citation>
    <scope>NUCLEOTIDE SEQUENCE [LARGE SCALE GENOMIC DNA]</scope>
    <source>
        <strain evidence="2">JCM 17805</strain>
    </source>
</reference>
<keyword evidence="2" id="KW-1185">Reference proteome</keyword>